<evidence type="ECO:0000256" key="4">
    <source>
        <dbReference type="SAM" id="MobiDB-lite"/>
    </source>
</evidence>
<dbReference type="Proteomes" id="UP001632038">
    <property type="component" value="Unassembled WGS sequence"/>
</dbReference>
<protein>
    <recommendedName>
        <fullName evidence="5">BRCT domain-containing protein</fullName>
    </recommendedName>
</protein>
<organism evidence="6 7">
    <name type="scientific">Castilleja foliolosa</name>
    <dbReference type="NCBI Taxonomy" id="1961234"/>
    <lineage>
        <taxon>Eukaryota</taxon>
        <taxon>Viridiplantae</taxon>
        <taxon>Streptophyta</taxon>
        <taxon>Embryophyta</taxon>
        <taxon>Tracheophyta</taxon>
        <taxon>Spermatophyta</taxon>
        <taxon>Magnoliopsida</taxon>
        <taxon>eudicotyledons</taxon>
        <taxon>Gunneridae</taxon>
        <taxon>Pentapetalae</taxon>
        <taxon>asterids</taxon>
        <taxon>lamiids</taxon>
        <taxon>Lamiales</taxon>
        <taxon>Orobanchaceae</taxon>
        <taxon>Pedicularideae</taxon>
        <taxon>Castillejinae</taxon>
        <taxon>Castilleja</taxon>
    </lineage>
</organism>
<dbReference type="PANTHER" id="PTHR23196:SF1">
    <property type="entry name" value="PAX-INTERACTING PROTEIN 1"/>
    <property type="match status" value="1"/>
</dbReference>
<dbReference type="InterPro" id="IPR036420">
    <property type="entry name" value="BRCT_dom_sf"/>
</dbReference>
<feature type="compositionally biased region" description="Basic and acidic residues" evidence="4">
    <location>
        <begin position="715"/>
        <end position="724"/>
    </location>
</feature>
<proteinExistence type="predicted"/>
<feature type="region of interest" description="Disordered" evidence="4">
    <location>
        <begin position="764"/>
        <end position="798"/>
    </location>
</feature>
<feature type="compositionally biased region" description="Basic and acidic residues" evidence="4">
    <location>
        <begin position="780"/>
        <end position="798"/>
    </location>
</feature>
<feature type="compositionally biased region" description="Basic and acidic residues" evidence="4">
    <location>
        <begin position="202"/>
        <end position="213"/>
    </location>
</feature>
<feature type="domain" description="BRCT" evidence="5">
    <location>
        <begin position="871"/>
        <end position="960"/>
    </location>
</feature>
<reference evidence="7" key="1">
    <citation type="journal article" date="2024" name="IScience">
        <title>Strigolactones Initiate the Formation of Haustorium-like Structures in Castilleja.</title>
        <authorList>
            <person name="Buerger M."/>
            <person name="Peterson D."/>
            <person name="Chory J."/>
        </authorList>
    </citation>
    <scope>NUCLEOTIDE SEQUENCE [LARGE SCALE GENOMIC DNA]</scope>
</reference>
<dbReference type="SUPFAM" id="SSF52113">
    <property type="entry name" value="BRCT domain"/>
    <property type="match status" value="1"/>
</dbReference>
<evidence type="ECO:0000313" key="6">
    <source>
        <dbReference type="EMBL" id="KAL3634615.1"/>
    </source>
</evidence>
<comment type="subcellular location">
    <subcellularLocation>
        <location evidence="1">Nucleus</location>
    </subcellularLocation>
</comment>
<name>A0ABD3D0Z5_9LAMI</name>
<dbReference type="Gene3D" id="3.40.50.10190">
    <property type="entry name" value="BRCT domain"/>
    <property type="match status" value="2"/>
</dbReference>
<feature type="region of interest" description="Disordered" evidence="4">
    <location>
        <begin position="704"/>
        <end position="724"/>
    </location>
</feature>
<dbReference type="EMBL" id="JAVIJP010000028">
    <property type="protein sequence ID" value="KAL3634615.1"/>
    <property type="molecule type" value="Genomic_DNA"/>
</dbReference>
<dbReference type="InterPro" id="IPR001357">
    <property type="entry name" value="BRCT_dom"/>
</dbReference>
<dbReference type="SMART" id="SM00292">
    <property type="entry name" value="BRCT"/>
    <property type="match status" value="2"/>
</dbReference>
<comment type="caution">
    <text evidence="6">The sequence shown here is derived from an EMBL/GenBank/DDBJ whole genome shotgun (WGS) entry which is preliminary data.</text>
</comment>
<dbReference type="PROSITE" id="PS50172">
    <property type="entry name" value="BRCT"/>
    <property type="match status" value="1"/>
</dbReference>
<dbReference type="AlphaFoldDB" id="A0ABD3D0Z5"/>
<feature type="region of interest" description="Disordered" evidence="4">
    <location>
        <begin position="182"/>
        <end position="244"/>
    </location>
</feature>
<evidence type="ECO:0000256" key="1">
    <source>
        <dbReference type="ARBA" id="ARBA00004123"/>
    </source>
</evidence>
<feature type="compositionally biased region" description="Polar residues" evidence="4">
    <location>
        <begin position="641"/>
        <end position="659"/>
    </location>
</feature>
<keyword evidence="7" id="KW-1185">Reference proteome</keyword>
<dbReference type="Pfam" id="PF16770">
    <property type="entry name" value="RTT107_BRCT_5"/>
    <property type="match status" value="1"/>
</dbReference>
<dbReference type="PANTHER" id="PTHR23196">
    <property type="entry name" value="PAX TRANSCRIPTION ACTIVATION DOMAIN INTERACTING PROTEIN"/>
    <property type="match status" value="1"/>
</dbReference>
<dbReference type="GO" id="GO:0005634">
    <property type="term" value="C:nucleus"/>
    <property type="evidence" value="ECO:0007669"/>
    <property type="project" value="UniProtKB-SubCell"/>
</dbReference>
<evidence type="ECO:0000256" key="2">
    <source>
        <dbReference type="ARBA" id="ARBA00022763"/>
    </source>
</evidence>
<keyword evidence="2" id="KW-0227">DNA damage</keyword>
<sequence length="1104" mass="123119">MGAFEDDDNRNGNSRIGKLNVDSLDFETQQIDSQYPGGDLEDGEIDEFCYLNDTMPFDESYLLGDAFETQLLNLDGETQVVDIGDETQVLDDLDCMKNMPIDFLNDYYTETVATDGKYEGTNKTEAFFDTQVLSQNADSAKTDDVDLVGLEKIVVDYPPRQGLFSGSFTSIRTASMRASGLAARERGAANRNNMFPTSTDKSCVEQESCDKDNSSLAGCSSEPSLKNDNESSQTECIKDTEDPKSSNKCKFASATARKLFEEDGFSEIGKQIEPDIIDDADDNLEVASQTCLARLSYANSQEPGELSQAHALEVVDKFLDLNVMDIDERVGMIAKNSKKSKVVDSGAKGLRELAKKRSVLENLDDELGIYEWDDNVEDDHGGDFFLKKKELFFEKRRCHTEPRKPKGGEMEKKCIKNKSKVSTISGPILRKLSANGRKSVNCGEKVVQKNLVKDLEEQLTLGPKSKMVEKEKNEDVTDVNDIIDLDTQMADGKAKKCTKKKLKGSTYSDSVSMLRKLRPRGNNSLNCGEKVLQDYVVKDSDKQLNVGPEPNLLEEKENEDVTDIGPDTQLAAEAMDTLCFELLLADDNNCNNPNKAKATCEKEMSNITAHSAEHSTAKRPFCPSVGVVTRRAKQIKRAPVVSTNNESSLLSKQSDLTGQRSEKKPHLENHLKFYVPVAHRTRKSMELHRSKAAAKTFDNRDETNHAISTRVTRKSTVDKEKKFESNGASAIDNNLPEKRSRQECIVQADAQYNNGRLKRSKIVGANSISTRSGKKSVHQNADDGGSRHDAAQNDSEKLADAVKAHDKLEASPVPHGAVCRTPTNNASPICMGDEYYKQSCRKNLSRSHLITEIRNVVTGSPGLYSGIKESRKRKDITSIRVLFSQHLDEDVIKHQKKILTKLGGAVATFMSDATHFVAEEFVRTRNMLEAIASGKPVVTRLWLESCGQASCLIDEKNYIFRDSKKEKEFGFCLPDSLSRACQHPILQGQKVFVTPNTKPGKEIIAKLVKAVHGLVIERVGRSIFNDKTLPDDLLVLSCEEDYDVCVPFLEKGGAIYSSELLLNGIVKQKLEFERHRIFEDHVKRTRSTIWMKKKNGYLPVKKRK</sequence>
<dbReference type="CDD" id="cd18432">
    <property type="entry name" value="BRCT_PAXIP1_rpt6_like"/>
    <property type="match status" value="1"/>
</dbReference>
<evidence type="ECO:0000256" key="3">
    <source>
        <dbReference type="ARBA" id="ARBA00023242"/>
    </source>
</evidence>
<feature type="compositionally biased region" description="Polar residues" evidence="4">
    <location>
        <begin position="214"/>
        <end position="235"/>
    </location>
</feature>
<evidence type="ECO:0000313" key="7">
    <source>
        <dbReference type="Proteomes" id="UP001632038"/>
    </source>
</evidence>
<evidence type="ECO:0000259" key="5">
    <source>
        <dbReference type="PROSITE" id="PS50172"/>
    </source>
</evidence>
<dbReference type="GO" id="GO:0006974">
    <property type="term" value="P:DNA damage response"/>
    <property type="evidence" value="ECO:0007669"/>
    <property type="project" value="UniProtKB-KW"/>
</dbReference>
<dbReference type="InterPro" id="IPR051579">
    <property type="entry name" value="DDR_Transcriptional_Reg"/>
</dbReference>
<keyword evidence="3" id="KW-0539">Nucleus</keyword>
<dbReference type="Pfam" id="PF16589">
    <property type="entry name" value="BRCT_2"/>
    <property type="match status" value="1"/>
</dbReference>
<accession>A0ABD3D0Z5</accession>
<gene>
    <name evidence="6" type="ORF">CASFOL_021669</name>
</gene>
<feature type="region of interest" description="Disordered" evidence="4">
    <location>
        <begin position="638"/>
        <end position="665"/>
    </location>
</feature>
<dbReference type="CDD" id="cd17744">
    <property type="entry name" value="BRCT_MDC1_rpt1"/>
    <property type="match status" value="1"/>
</dbReference>